<organism evidence="1 2">
    <name type="scientific">Halarcobacter ebronensis</name>
    <dbReference type="NCBI Taxonomy" id="1462615"/>
    <lineage>
        <taxon>Bacteria</taxon>
        <taxon>Pseudomonadati</taxon>
        <taxon>Campylobacterota</taxon>
        <taxon>Epsilonproteobacteria</taxon>
        <taxon>Campylobacterales</taxon>
        <taxon>Arcobacteraceae</taxon>
        <taxon>Halarcobacter</taxon>
    </lineage>
</organism>
<dbReference type="RefSeq" id="WP_128978370.1">
    <property type="nucleotide sequence ID" value="NZ_PDKJ01000001.1"/>
</dbReference>
<reference evidence="1 2" key="1">
    <citation type="submission" date="2017-10" db="EMBL/GenBank/DDBJ databases">
        <title>Genomics of the genus Arcobacter.</title>
        <authorList>
            <person name="Perez-Cataluna A."/>
            <person name="Figueras M.J."/>
        </authorList>
    </citation>
    <scope>NUCLEOTIDE SEQUENCE [LARGE SCALE GENOMIC DNA]</scope>
    <source>
        <strain evidence="1 2">CECT 8993</strain>
    </source>
</reference>
<gene>
    <name evidence="1" type="ORF">CRV08_01555</name>
</gene>
<sequence>MKEEKILSKEELIQLFEEEKLLDTGKGWMMGENEVEIIALHEVDPKFLQDVTNAKFYKIIEKKRNI</sequence>
<evidence type="ECO:0000313" key="1">
    <source>
        <dbReference type="EMBL" id="RXJ70276.1"/>
    </source>
</evidence>
<comment type="caution">
    <text evidence="1">The sequence shown here is derived from an EMBL/GenBank/DDBJ whole genome shotgun (WGS) entry which is preliminary data.</text>
</comment>
<dbReference type="AlphaFoldDB" id="A0A4Q0YHW6"/>
<dbReference type="EMBL" id="PDKJ01000001">
    <property type="protein sequence ID" value="RXJ70276.1"/>
    <property type="molecule type" value="Genomic_DNA"/>
</dbReference>
<dbReference type="Proteomes" id="UP000290172">
    <property type="component" value="Unassembled WGS sequence"/>
</dbReference>
<proteinExistence type="predicted"/>
<name>A0A4Q0YHW6_9BACT</name>
<evidence type="ECO:0000313" key="2">
    <source>
        <dbReference type="Proteomes" id="UP000290172"/>
    </source>
</evidence>
<protein>
    <submittedName>
        <fullName evidence="1">Uncharacterized protein</fullName>
    </submittedName>
</protein>
<accession>A0A4Q0YHW6</accession>